<dbReference type="InterPro" id="IPR036291">
    <property type="entry name" value="NAD(P)-bd_dom_sf"/>
</dbReference>
<evidence type="ECO:0000313" key="2">
    <source>
        <dbReference type="EMBL" id="GAA4113160.1"/>
    </source>
</evidence>
<accession>A0ABP7XGC9</accession>
<reference evidence="3" key="1">
    <citation type="journal article" date="2019" name="Int. J. Syst. Evol. Microbiol.">
        <title>The Global Catalogue of Microorganisms (GCM) 10K type strain sequencing project: providing services to taxonomists for standard genome sequencing and annotation.</title>
        <authorList>
            <consortium name="The Broad Institute Genomics Platform"/>
            <consortium name="The Broad Institute Genome Sequencing Center for Infectious Disease"/>
            <person name="Wu L."/>
            <person name="Ma J."/>
        </authorList>
    </citation>
    <scope>NUCLEOTIDE SEQUENCE [LARGE SCALE GENOMIC DNA]</scope>
    <source>
        <strain evidence="3">JCM 16703</strain>
    </source>
</reference>
<dbReference type="InterPro" id="IPR001509">
    <property type="entry name" value="Epimerase_deHydtase"/>
</dbReference>
<dbReference type="PANTHER" id="PTHR43245">
    <property type="entry name" value="BIFUNCTIONAL POLYMYXIN RESISTANCE PROTEIN ARNA"/>
    <property type="match status" value="1"/>
</dbReference>
<evidence type="ECO:0000313" key="3">
    <source>
        <dbReference type="Proteomes" id="UP001501495"/>
    </source>
</evidence>
<keyword evidence="3" id="KW-1185">Reference proteome</keyword>
<evidence type="ECO:0000259" key="1">
    <source>
        <dbReference type="Pfam" id="PF01370"/>
    </source>
</evidence>
<comment type="caution">
    <text evidence="2">The sequence shown here is derived from an EMBL/GenBank/DDBJ whole genome shotgun (WGS) entry which is preliminary data.</text>
</comment>
<dbReference type="SUPFAM" id="SSF51735">
    <property type="entry name" value="NAD(P)-binding Rossmann-fold domains"/>
    <property type="match status" value="1"/>
</dbReference>
<gene>
    <name evidence="2" type="ORF">GCM10022215_10150</name>
</gene>
<sequence>MPVVAVTGGSGKLGRAVVRELLEHGWTVMNVDQRPSPDRGARFLRIDLTDFGQVVEAFTGIDQAHTGVDAVVHLGAIPGPAQAGNAATFGNNILSTYHVFSAARLARVRNVVWASSETLFGYPFDDAPERLPLEETCEPRPNADYALEKLLAETAAAQFCRRDPQLSMTGLRFSNVLDETDYVEIPQWQDDPMLRRWNLWSYIDTRDGARAVRLALEQPRPGSRVYAIFNDDTVMERPTQELVDLYYADVPRERDFVGHEALVSTARAAAELGWRPQHTWRD</sequence>
<organism evidence="2 3">
    <name type="scientific">Nocardioides fonticola</name>
    <dbReference type="NCBI Taxonomy" id="450363"/>
    <lineage>
        <taxon>Bacteria</taxon>
        <taxon>Bacillati</taxon>
        <taxon>Actinomycetota</taxon>
        <taxon>Actinomycetes</taxon>
        <taxon>Propionibacteriales</taxon>
        <taxon>Nocardioidaceae</taxon>
        <taxon>Nocardioides</taxon>
    </lineage>
</organism>
<dbReference type="PANTHER" id="PTHR43245:SF55">
    <property type="entry name" value="NAD(P)-BINDING DOMAIN-CONTAINING PROTEIN"/>
    <property type="match status" value="1"/>
</dbReference>
<dbReference type="Pfam" id="PF01370">
    <property type="entry name" value="Epimerase"/>
    <property type="match status" value="1"/>
</dbReference>
<proteinExistence type="predicted"/>
<feature type="domain" description="NAD-dependent epimerase/dehydratase" evidence="1">
    <location>
        <begin position="4"/>
        <end position="180"/>
    </location>
</feature>
<dbReference type="Gene3D" id="3.40.50.720">
    <property type="entry name" value="NAD(P)-binding Rossmann-like Domain"/>
    <property type="match status" value="1"/>
</dbReference>
<name>A0ABP7XGC9_9ACTN</name>
<dbReference type="EMBL" id="BAAAZH010000008">
    <property type="protein sequence ID" value="GAA4113160.1"/>
    <property type="molecule type" value="Genomic_DNA"/>
</dbReference>
<dbReference type="Proteomes" id="UP001501495">
    <property type="component" value="Unassembled WGS sequence"/>
</dbReference>
<protein>
    <submittedName>
        <fullName evidence="2">NAD(P)-dependent oxidoreductase</fullName>
    </submittedName>
</protein>
<dbReference type="RefSeq" id="WP_344732161.1">
    <property type="nucleotide sequence ID" value="NZ_BAAAZH010000008.1"/>
</dbReference>
<dbReference type="InterPro" id="IPR050177">
    <property type="entry name" value="Lipid_A_modif_metabolic_enz"/>
</dbReference>
<dbReference type="CDD" id="cd08946">
    <property type="entry name" value="SDR_e"/>
    <property type="match status" value="1"/>
</dbReference>